<dbReference type="Pfam" id="PF08545">
    <property type="entry name" value="ACP_syn_III"/>
    <property type="match status" value="1"/>
</dbReference>
<dbReference type="NCBIfam" id="NF006829">
    <property type="entry name" value="PRK09352.1"/>
    <property type="match status" value="1"/>
</dbReference>
<protein>
    <submittedName>
        <fullName evidence="5">Ketoacyl-ACP synthase III</fullName>
    </submittedName>
</protein>
<comment type="caution">
    <text evidence="5">The sequence shown here is derived from an EMBL/GenBank/DDBJ whole genome shotgun (WGS) entry which is preliminary data.</text>
</comment>
<dbReference type="PANTHER" id="PTHR34069">
    <property type="entry name" value="3-OXOACYL-[ACYL-CARRIER-PROTEIN] SYNTHASE 3"/>
    <property type="match status" value="1"/>
</dbReference>
<organism evidence="5 6">
    <name type="scientific">Campylobacter lanienae</name>
    <dbReference type="NCBI Taxonomy" id="75658"/>
    <lineage>
        <taxon>Bacteria</taxon>
        <taxon>Pseudomonadati</taxon>
        <taxon>Campylobacterota</taxon>
        <taxon>Epsilonproteobacteria</taxon>
        <taxon>Campylobacterales</taxon>
        <taxon>Campylobacteraceae</taxon>
        <taxon>Campylobacter</taxon>
    </lineage>
</organism>
<dbReference type="PANTHER" id="PTHR34069:SF2">
    <property type="entry name" value="BETA-KETOACYL-[ACYL-CARRIER-PROTEIN] SYNTHASE III"/>
    <property type="match status" value="1"/>
</dbReference>
<evidence type="ECO:0000313" key="6">
    <source>
        <dbReference type="Proteomes" id="UP000321599"/>
    </source>
</evidence>
<dbReference type="InterPro" id="IPR013747">
    <property type="entry name" value="ACP_syn_III_C"/>
</dbReference>
<evidence type="ECO:0000256" key="1">
    <source>
        <dbReference type="ARBA" id="ARBA00022679"/>
    </source>
</evidence>
<keyword evidence="1" id="KW-0808">Transferase</keyword>
<feature type="domain" description="Beta-ketoacyl-[acyl-carrier-protein] synthase III N-terminal" evidence="4">
    <location>
        <begin position="109"/>
        <end position="186"/>
    </location>
</feature>
<dbReference type="EMBL" id="VOAV01000030">
    <property type="protein sequence ID" value="TWO27749.1"/>
    <property type="molecule type" value="Genomic_DNA"/>
</dbReference>
<dbReference type="Proteomes" id="UP000321599">
    <property type="component" value="Unassembled WGS sequence"/>
</dbReference>
<dbReference type="Gene3D" id="3.40.47.10">
    <property type="match status" value="1"/>
</dbReference>
<evidence type="ECO:0000259" key="3">
    <source>
        <dbReference type="Pfam" id="PF08541"/>
    </source>
</evidence>
<evidence type="ECO:0000313" key="5">
    <source>
        <dbReference type="EMBL" id="TWO27749.1"/>
    </source>
</evidence>
<evidence type="ECO:0000259" key="4">
    <source>
        <dbReference type="Pfam" id="PF08545"/>
    </source>
</evidence>
<sequence>MDQYMKLAYYLPSQVIGNEYFSALANSDEYSCEQIYKKSGIRYRHKAADDELTSDLATKAALNLINEYDIDPASIDMLLLCTQSPEYLQPATIYLLHHKLNLPKTTNAMEINIACSGYAHGLLIAKSLINSKSVKRVLLCTADLCYKMFENSDLSQRILFGDGASATLIDDSNAHKIAQIICGTDGGGYFSMYKKYGGYAYPSHNSQNSLNMNGSEIFLFTIREIPNLVKQTLKANNLNLDDIDYFVFHQANLLILQAIAKSLKLDNSKVIYDIENVGNTSSSSIPIALKRALNNNTIKPGHKVLIAGFGIGLAWSATIITI</sequence>
<accession>A0ABY3G687</accession>
<proteinExistence type="predicted"/>
<keyword evidence="6" id="KW-1185">Reference proteome</keyword>
<name>A0ABY3G687_9BACT</name>
<dbReference type="InterPro" id="IPR013751">
    <property type="entry name" value="ACP_syn_III_N"/>
</dbReference>
<reference evidence="5 6" key="1">
    <citation type="submission" date="2019-07" db="EMBL/GenBank/DDBJ databases">
        <title>Rapid identification of Enteric Bacteria from Whole Genome Sequences (WGS) using Average Nucleotide Identity (ANI).</title>
        <authorList>
            <person name="Lane C."/>
        </authorList>
    </citation>
    <scope>NUCLEOTIDE SEQUENCE [LARGE SCALE GENOMIC DNA]</scope>
    <source>
        <strain evidence="5 6">2013D-9588</strain>
    </source>
</reference>
<gene>
    <name evidence="5" type="ORF">XK09_06870</name>
</gene>
<dbReference type="Pfam" id="PF08541">
    <property type="entry name" value="ACP_syn_III_C"/>
    <property type="match status" value="1"/>
</dbReference>
<dbReference type="SUPFAM" id="SSF53901">
    <property type="entry name" value="Thiolase-like"/>
    <property type="match status" value="1"/>
</dbReference>
<dbReference type="InterPro" id="IPR016039">
    <property type="entry name" value="Thiolase-like"/>
</dbReference>
<feature type="domain" description="Beta-ketoacyl-[acyl-carrier-protein] synthase III C-terminal" evidence="3">
    <location>
        <begin position="233"/>
        <end position="321"/>
    </location>
</feature>
<evidence type="ECO:0000256" key="2">
    <source>
        <dbReference type="ARBA" id="ARBA00023315"/>
    </source>
</evidence>
<keyword evidence="2" id="KW-0012">Acyltransferase</keyword>
<dbReference type="CDD" id="cd00830">
    <property type="entry name" value="KAS_III"/>
    <property type="match status" value="1"/>
</dbReference>